<name>M8CH05_AEGTA</name>
<feature type="region of interest" description="Disordered" evidence="1">
    <location>
        <begin position="107"/>
        <end position="169"/>
    </location>
</feature>
<accession>M8CH05</accession>
<reference evidence="2" key="1">
    <citation type="submission" date="2015-06" db="UniProtKB">
        <authorList>
            <consortium name="EnsemblPlants"/>
        </authorList>
    </citation>
    <scope>IDENTIFICATION</scope>
</reference>
<feature type="region of interest" description="Disordered" evidence="1">
    <location>
        <begin position="202"/>
        <end position="356"/>
    </location>
</feature>
<dbReference type="EnsemblPlants" id="EMT22491">
    <property type="protein sequence ID" value="EMT22491"/>
    <property type="gene ID" value="F775_15844"/>
</dbReference>
<evidence type="ECO:0000256" key="1">
    <source>
        <dbReference type="SAM" id="MobiDB-lite"/>
    </source>
</evidence>
<dbReference type="PANTHER" id="PTHR36373">
    <property type="entry name" value="EXPRESSED PROTEIN"/>
    <property type="match status" value="1"/>
</dbReference>
<feature type="compositionally biased region" description="Basic and acidic residues" evidence="1">
    <location>
        <begin position="137"/>
        <end position="158"/>
    </location>
</feature>
<evidence type="ECO:0000313" key="2">
    <source>
        <dbReference type="EnsemblPlants" id="EMT22491"/>
    </source>
</evidence>
<organism evidence="2">
    <name type="scientific">Aegilops tauschii</name>
    <name type="common">Tausch's goatgrass</name>
    <name type="synonym">Aegilops squarrosa</name>
    <dbReference type="NCBI Taxonomy" id="37682"/>
    <lineage>
        <taxon>Eukaryota</taxon>
        <taxon>Viridiplantae</taxon>
        <taxon>Streptophyta</taxon>
        <taxon>Embryophyta</taxon>
        <taxon>Tracheophyta</taxon>
        <taxon>Spermatophyta</taxon>
        <taxon>Magnoliopsida</taxon>
        <taxon>Liliopsida</taxon>
        <taxon>Poales</taxon>
        <taxon>Poaceae</taxon>
        <taxon>BOP clade</taxon>
        <taxon>Pooideae</taxon>
        <taxon>Triticodae</taxon>
        <taxon>Triticeae</taxon>
        <taxon>Triticinae</taxon>
        <taxon>Aegilops</taxon>
    </lineage>
</organism>
<protein>
    <submittedName>
        <fullName evidence="2">Uncharacterized protein</fullName>
    </submittedName>
</protein>
<dbReference type="AlphaFoldDB" id="M8CH05"/>
<dbReference type="PANTHER" id="PTHR36373:SF1">
    <property type="entry name" value="EXPRESSED PROTEIN"/>
    <property type="match status" value="1"/>
</dbReference>
<sequence length="371" mass="40595">MESMEPMDIDWNRVVSRFVLDETYEGIEAPHWADLADPEARTAAVDDDAWFCRPDCKHPKTADDFLGHTPSPKAKLLRSMSAMMPFAERDANLRDANNNLKRRGAVAGGTAAFASPTKPKPPPKKSPPFGAQRWAKNAKEAIKSSAEKRPDVAEKEALLGRNPAPRQLKSTLSARNLFSGKDILGQISDFYNELKQRMAGGGSQQCVSEDMEEMSPRPINSSDVVEKVDCSSGGGGRVLPDAAKKVARQGTAEKSPSPMKGKKIGLKVEAGKQRSPSVLKEVKATPPTPQRFPSPYVNRVKSVKAAGATSSSPLKKPLKDKVTPNKDQENSRDAKRQPFGVKDMNNNRAYEAEESSSGVFWFLKPCTFLVE</sequence>
<feature type="compositionally biased region" description="Basic and acidic residues" evidence="1">
    <location>
        <begin position="317"/>
        <end position="336"/>
    </location>
</feature>
<proteinExistence type="predicted"/>